<name>A0A0M3JAD7_ANISI</name>
<sequence length="93" mass="10879">MHCLREAINCLYERHRDEAFRNEWNESSKSDFMRVFSFIRRRQPFRNARLRMSDGGIRKASAASSMATFDDDDPEYECCCGTMHVRVSACNST</sequence>
<dbReference type="Proteomes" id="UP000267096">
    <property type="component" value="Unassembled WGS sequence"/>
</dbReference>
<keyword evidence="2" id="KW-1185">Reference proteome</keyword>
<dbReference type="EMBL" id="UYRR01007550">
    <property type="protein sequence ID" value="VDK23713.1"/>
    <property type="molecule type" value="Genomic_DNA"/>
</dbReference>
<organism evidence="3">
    <name type="scientific">Anisakis simplex</name>
    <name type="common">Herring worm</name>
    <dbReference type="NCBI Taxonomy" id="6269"/>
    <lineage>
        <taxon>Eukaryota</taxon>
        <taxon>Metazoa</taxon>
        <taxon>Ecdysozoa</taxon>
        <taxon>Nematoda</taxon>
        <taxon>Chromadorea</taxon>
        <taxon>Rhabditida</taxon>
        <taxon>Spirurina</taxon>
        <taxon>Ascaridomorpha</taxon>
        <taxon>Ascaridoidea</taxon>
        <taxon>Anisakidae</taxon>
        <taxon>Anisakis</taxon>
        <taxon>Anisakis simplex complex</taxon>
    </lineage>
</organism>
<gene>
    <name evidence="1" type="ORF">ASIM_LOCUS4372</name>
</gene>
<accession>A0A0M3JAD7</accession>
<protein>
    <submittedName>
        <fullName evidence="1 3">Uncharacterized protein</fullName>
    </submittedName>
</protein>
<evidence type="ECO:0000313" key="2">
    <source>
        <dbReference type="Proteomes" id="UP000267096"/>
    </source>
</evidence>
<dbReference type="WBParaSite" id="ASIM_0000455701-mRNA-1">
    <property type="protein sequence ID" value="ASIM_0000455701-mRNA-1"/>
    <property type="gene ID" value="ASIM_0000455701"/>
</dbReference>
<reference evidence="3" key="1">
    <citation type="submission" date="2017-02" db="UniProtKB">
        <authorList>
            <consortium name="WormBaseParasite"/>
        </authorList>
    </citation>
    <scope>IDENTIFICATION</scope>
</reference>
<proteinExistence type="predicted"/>
<evidence type="ECO:0000313" key="1">
    <source>
        <dbReference type="EMBL" id="VDK23713.1"/>
    </source>
</evidence>
<dbReference type="AlphaFoldDB" id="A0A0M3JAD7"/>
<reference evidence="1 2" key="2">
    <citation type="submission" date="2018-11" db="EMBL/GenBank/DDBJ databases">
        <authorList>
            <consortium name="Pathogen Informatics"/>
        </authorList>
    </citation>
    <scope>NUCLEOTIDE SEQUENCE [LARGE SCALE GENOMIC DNA]</scope>
</reference>
<evidence type="ECO:0000313" key="3">
    <source>
        <dbReference type="WBParaSite" id="ASIM_0000455701-mRNA-1"/>
    </source>
</evidence>